<dbReference type="AlphaFoldDB" id="A0A7Z2GN96"/>
<proteinExistence type="predicted"/>
<protein>
    <submittedName>
        <fullName evidence="2">Type VI secretion system protein TssA</fullName>
    </submittedName>
</protein>
<dbReference type="Pfam" id="PF06812">
    <property type="entry name" value="ImpA_N"/>
    <property type="match status" value="1"/>
</dbReference>
<dbReference type="Proteomes" id="UP000433577">
    <property type="component" value="Chromosome 3"/>
</dbReference>
<dbReference type="KEGG" id="pacs:FAZ98_23810"/>
<dbReference type="PANTHER" id="PTHR37951:SF1">
    <property type="entry name" value="TYPE VI SECRETION SYSTEM COMPONENT TSSA1"/>
    <property type="match status" value="1"/>
</dbReference>
<evidence type="ECO:0000313" key="3">
    <source>
        <dbReference type="Proteomes" id="UP000433577"/>
    </source>
</evidence>
<dbReference type="OrthoDB" id="9771118at2"/>
<accession>A0A7Z2GN96</accession>
<reference evidence="2 3" key="1">
    <citation type="submission" date="2019-12" db="EMBL/GenBank/DDBJ databases">
        <title>Paraburkholderia acidiphila 7Q-K02 sp. nov and Paraburkholderia acidisoli DHF22 sp. nov., two strains isolated from forest soil.</title>
        <authorList>
            <person name="Gao Z."/>
            <person name="Qiu L."/>
        </authorList>
    </citation>
    <scope>NUCLEOTIDE SEQUENCE [LARGE SCALE GENOMIC DNA]</scope>
    <source>
        <strain evidence="2 3">DHF22</strain>
    </source>
</reference>
<keyword evidence="3" id="KW-1185">Reference proteome</keyword>
<evidence type="ECO:0000259" key="1">
    <source>
        <dbReference type="Pfam" id="PF06812"/>
    </source>
</evidence>
<dbReference type="RefSeq" id="WP_158954674.1">
    <property type="nucleotide sequence ID" value="NZ_CP046915.1"/>
</dbReference>
<feature type="domain" description="ImpA N-terminal" evidence="1">
    <location>
        <begin position="31"/>
        <end position="148"/>
    </location>
</feature>
<dbReference type="InterPro" id="IPR010657">
    <property type="entry name" value="ImpA_N"/>
</dbReference>
<organism evidence="2 3">
    <name type="scientific">Paraburkholderia acidisoli</name>
    <dbReference type="NCBI Taxonomy" id="2571748"/>
    <lineage>
        <taxon>Bacteria</taxon>
        <taxon>Pseudomonadati</taxon>
        <taxon>Pseudomonadota</taxon>
        <taxon>Betaproteobacteria</taxon>
        <taxon>Burkholderiales</taxon>
        <taxon>Burkholderiaceae</taxon>
        <taxon>Paraburkholderia</taxon>
    </lineage>
</organism>
<name>A0A7Z2GN96_9BURK</name>
<dbReference type="PANTHER" id="PTHR37951">
    <property type="entry name" value="CYTOPLASMIC PROTEIN-RELATED"/>
    <property type="match status" value="1"/>
</dbReference>
<dbReference type="NCBIfam" id="TIGR03363">
    <property type="entry name" value="VI_chp_8"/>
    <property type="match status" value="1"/>
</dbReference>
<gene>
    <name evidence="2" type="primary">tssA</name>
    <name evidence="2" type="ORF">FAZ98_23810</name>
</gene>
<dbReference type="InterPro" id="IPR017740">
    <property type="entry name" value="TssA-like"/>
</dbReference>
<evidence type="ECO:0000313" key="2">
    <source>
        <dbReference type="EMBL" id="QGZ64843.1"/>
    </source>
</evidence>
<sequence length="400" mass="44111">MKQSYPMEVASRFSVDADALLAPVPGEDEAAHGVGISLRYDAVYPQIREARTQDDASVPMGEWERPLIKADWKRVAALCADAIATRSKDFQLAAWLCEAWTHLHHIEGLIAGTRVMTALAERYWEHAWPELEPGDTEARVGPFMWLNDTLAMVLTLEVPLVTIEGREPGFVNLDEWQRVITGAMDDEDDEPGTAREALDKQTTRGGNLAALVALHQQLEAGIAAWDAFGRMLDDRLGHDAPHLGRVRDVLMRLAQAVTSLIGDRALPVQRHLEPVPVPVAVESNGYEPMASEAIFAPVSGERAMSDILLDSAIVAPATPILPAVHAGAVANTARVESRAHAYQLLELVARYLSEHEPHSPTPFLLRRAVQWGQMPLPELMREIVRTEGDMSRYLSMLGVE</sequence>
<dbReference type="EMBL" id="CP046915">
    <property type="protein sequence ID" value="QGZ64843.1"/>
    <property type="molecule type" value="Genomic_DNA"/>
</dbReference>